<keyword evidence="13" id="KW-0670">Pyruvate</keyword>
<dbReference type="EC" id="4.1.1.31" evidence="4 10"/>
<comment type="catalytic activity">
    <reaction evidence="9 10">
        <text>oxaloacetate + phosphate = phosphoenolpyruvate + hydrogencarbonate</text>
        <dbReference type="Rhea" id="RHEA:28370"/>
        <dbReference type="ChEBI" id="CHEBI:16452"/>
        <dbReference type="ChEBI" id="CHEBI:17544"/>
        <dbReference type="ChEBI" id="CHEBI:43474"/>
        <dbReference type="ChEBI" id="CHEBI:58702"/>
        <dbReference type="EC" id="4.1.1.31"/>
    </reaction>
</comment>
<evidence type="ECO:0000256" key="5">
    <source>
        <dbReference type="ARBA" id="ARBA00022419"/>
    </source>
</evidence>
<dbReference type="GO" id="GO:0000287">
    <property type="term" value="F:magnesium ion binding"/>
    <property type="evidence" value="ECO:0007669"/>
    <property type="project" value="UniProtKB-UniRule"/>
</dbReference>
<dbReference type="PROSITE" id="PS00781">
    <property type="entry name" value="PEPCASE_1"/>
    <property type="match status" value="1"/>
</dbReference>
<comment type="function">
    <text evidence="2 10">Forms oxaloacetate, a four-carbon dicarboxylic acid source for the tricarboxylic acid cycle.</text>
</comment>
<accession>A0A1M6V786</accession>
<evidence type="ECO:0000256" key="1">
    <source>
        <dbReference type="ARBA" id="ARBA00001946"/>
    </source>
</evidence>
<comment type="cofactor">
    <cofactor evidence="1 10">
        <name>Mg(2+)</name>
        <dbReference type="ChEBI" id="CHEBI:18420"/>
    </cofactor>
</comment>
<dbReference type="GO" id="GO:0008964">
    <property type="term" value="F:phosphoenolpyruvate carboxylase activity"/>
    <property type="evidence" value="ECO:0007669"/>
    <property type="project" value="UniProtKB-UniRule"/>
</dbReference>
<dbReference type="PRINTS" id="PR00150">
    <property type="entry name" value="PEPCARBXLASE"/>
</dbReference>
<dbReference type="PROSITE" id="PS00393">
    <property type="entry name" value="PEPCASE_2"/>
    <property type="match status" value="1"/>
</dbReference>
<dbReference type="HAMAP" id="MF_00595">
    <property type="entry name" value="PEPcase_type1"/>
    <property type="match status" value="1"/>
</dbReference>
<protein>
    <recommendedName>
        <fullName evidence="5 10">Phosphoenolpyruvate carboxylase</fullName>
        <shortName evidence="10">PEPC</shortName>
        <shortName evidence="10">PEPCase</shortName>
        <ecNumber evidence="4 10">4.1.1.31</ecNumber>
    </recommendedName>
</protein>
<dbReference type="InterPro" id="IPR018129">
    <property type="entry name" value="PEP_COase_Lys_AS"/>
</dbReference>
<dbReference type="NCBIfam" id="NF000584">
    <property type="entry name" value="PRK00009.1"/>
    <property type="match status" value="1"/>
</dbReference>
<dbReference type="InterPro" id="IPR033129">
    <property type="entry name" value="PEPCASE_His_AS"/>
</dbReference>
<dbReference type="GO" id="GO:0006099">
    <property type="term" value="P:tricarboxylic acid cycle"/>
    <property type="evidence" value="ECO:0007669"/>
    <property type="project" value="InterPro"/>
</dbReference>
<comment type="subunit">
    <text evidence="10">Homotetramer.</text>
</comment>
<dbReference type="RefSeq" id="WP_072715763.1">
    <property type="nucleotide sequence ID" value="NZ_FRAU01000006.1"/>
</dbReference>
<evidence type="ECO:0000256" key="7">
    <source>
        <dbReference type="ARBA" id="ARBA00023239"/>
    </source>
</evidence>
<evidence type="ECO:0000256" key="2">
    <source>
        <dbReference type="ARBA" id="ARBA00003670"/>
    </source>
</evidence>
<dbReference type="PANTHER" id="PTHR30523:SF6">
    <property type="entry name" value="PHOSPHOENOLPYRUVATE CARBOXYLASE"/>
    <property type="match status" value="1"/>
</dbReference>
<evidence type="ECO:0000256" key="10">
    <source>
        <dbReference type="HAMAP-Rule" id="MF_00595"/>
    </source>
</evidence>
<evidence type="ECO:0000256" key="8">
    <source>
        <dbReference type="ARBA" id="ARBA00023300"/>
    </source>
</evidence>
<organism evidence="13 14">
    <name type="scientific">Rhodothermus profundi</name>
    <dbReference type="NCBI Taxonomy" id="633813"/>
    <lineage>
        <taxon>Bacteria</taxon>
        <taxon>Pseudomonadati</taxon>
        <taxon>Rhodothermota</taxon>
        <taxon>Rhodothermia</taxon>
        <taxon>Rhodothermales</taxon>
        <taxon>Rhodothermaceae</taxon>
        <taxon>Rhodothermus</taxon>
    </lineage>
</organism>
<evidence type="ECO:0000256" key="3">
    <source>
        <dbReference type="ARBA" id="ARBA00008346"/>
    </source>
</evidence>
<dbReference type="Pfam" id="PF00311">
    <property type="entry name" value="PEPcase"/>
    <property type="match status" value="1"/>
</dbReference>
<dbReference type="Gene3D" id="1.20.1440.90">
    <property type="entry name" value="Phosphoenolpyruvate/pyruvate domain"/>
    <property type="match status" value="1"/>
</dbReference>
<comment type="similarity">
    <text evidence="3 10">Belongs to the PEPCase type 1 family.</text>
</comment>
<evidence type="ECO:0000256" key="9">
    <source>
        <dbReference type="ARBA" id="ARBA00048995"/>
    </source>
</evidence>
<dbReference type="AlphaFoldDB" id="A0A1M6V786"/>
<keyword evidence="7 10" id="KW-0456">Lyase</keyword>
<dbReference type="Proteomes" id="UP000185812">
    <property type="component" value="Unassembled WGS sequence"/>
</dbReference>
<evidence type="ECO:0000256" key="6">
    <source>
        <dbReference type="ARBA" id="ARBA00022842"/>
    </source>
</evidence>
<evidence type="ECO:0000313" key="14">
    <source>
        <dbReference type="Proteomes" id="UP000185812"/>
    </source>
</evidence>
<feature type="active site" evidence="10 12">
    <location>
        <position position="597"/>
    </location>
</feature>
<proteinExistence type="inferred from homology"/>
<name>A0A1M6V786_9BACT</name>
<dbReference type="OrthoDB" id="9768133at2"/>
<dbReference type="InterPro" id="IPR015813">
    <property type="entry name" value="Pyrv/PenolPyrv_kinase-like_dom"/>
</dbReference>
<evidence type="ECO:0000313" key="13">
    <source>
        <dbReference type="EMBL" id="SHK77255.1"/>
    </source>
</evidence>
<dbReference type="InterPro" id="IPR021135">
    <property type="entry name" value="PEP_COase"/>
</dbReference>
<keyword evidence="6 10" id="KW-0460">Magnesium</keyword>
<feature type="active site" evidence="10 11">
    <location>
        <position position="157"/>
    </location>
</feature>
<gene>
    <name evidence="10" type="primary">ppc</name>
    <name evidence="13" type="ORF">SAMN04488087_1924</name>
</gene>
<dbReference type="STRING" id="633813.SAMN04488087_1924"/>
<evidence type="ECO:0000256" key="11">
    <source>
        <dbReference type="PROSITE-ProRule" id="PRU10111"/>
    </source>
</evidence>
<dbReference type="GO" id="GO:0005829">
    <property type="term" value="C:cytosol"/>
    <property type="evidence" value="ECO:0007669"/>
    <property type="project" value="TreeGrafter"/>
</dbReference>
<dbReference type="InterPro" id="IPR022805">
    <property type="entry name" value="PEP_COase_bac/pln-type"/>
</dbReference>
<dbReference type="GO" id="GO:0015977">
    <property type="term" value="P:carbon fixation"/>
    <property type="evidence" value="ECO:0007669"/>
    <property type="project" value="UniProtKB-UniRule"/>
</dbReference>
<keyword evidence="8 10" id="KW-0120">Carbon dioxide fixation</keyword>
<reference evidence="14" key="1">
    <citation type="submission" date="2016-11" db="EMBL/GenBank/DDBJ databases">
        <authorList>
            <person name="Varghese N."/>
            <person name="Submissions S."/>
        </authorList>
    </citation>
    <scope>NUCLEOTIDE SEQUENCE [LARGE SCALE GENOMIC DNA]</scope>
    <source>
        <strain evidence="14">DSM 22212</strain>
    </source>
</reference>
<evidence type="ECO:0000256" key="12">
    <source>
        <dbReference type="PROSITE-ProRule" id="PRU10112"/>
    </source>
</evidence>
<dbReference type="GO" id="GO:0006107">
    <property type="term" value="P:oxaloacetate metabolic process"/>
    <property type="evidence" value="ECO:0007669"/>
    <property type="project" value="UniProtKB-UniRule"/>
</dbReference>
<sequence length="938" mass="108423">MSRPASLPIEVEGTGITRPLSEHVNLLGRLLGQVIQEAAGSEMLELVETLRRLCKQAALENRPELREQAYRRIQSATYDELLWLLRAFTAFFHLVNQAEQQEIIRINRERALRSTPEQPRPESIDEAIRALKQQGRTLDEVLALLERLDIQPTLTAHPTEARRRSILYKQQHIAHLLARQRRCQLTPEEQEALLVDLHNQIALLLGTAEVREERPTVRDEVEQGLYFIQSTIWEAVPRIYEDVRRALRRYYNADVDFRPFLRYRSWIGSDRDGNPYVTPEITRWTALTQRRLVLQRYMEELRQLRRQLSLSDRYVPPPEALRRSLARDAREVVLPPHVLRQFRHESFRLKISYIMGRLHALLQALDDPSQSPPAYTAEAFVDDLRLLQRCLEACGLERIARYGRLNRLLVLAQTFGFHLVTLDVRQHSSVHEEAVAELLRLAGVENDYRALPESRRQELLAHELTNPRPLLPPGAPLSESTRQVLDTFSVIQELVQLDPRSVGSYIVSMTHTVSDLLEPMLLAKEVGLWRYERPVQSGQPGHVHCPIDFVPLFETIDDLKAAAHRLESILRHPVYRMQVAARGGFQEIMLGYSDSTKDGGYWTANWALHKAQEQLAEVCRRHSIDFRLFHGRGGTVGRGGGRANQAILAMPPVVHNGRIRFTEQGEVISFRYALPEIAHRHLEQIVNAMLRAVGLPPAADRAPDELATRRQLMEALAERSMRAYRRLIDAPAFWTWYTQITPIEQISRLPIASRPVSRRSAHEVDFESLRAIPWVFAWTQVRYLIPGWYGIGQALDELLQASPEQLQTLRTWYQSWPFFRTILQNAQREMVRARLEIAAYYDRLLGNGPTDFHRLIEEDYQRARSAILRITDQQELLDHDPIIRKSVQLRNPYTDVLNLVQVELMRRYRQAPEADRELLRRALFLSINGLAAAMQSTG</sequence>
<evidence type="ECO:0000256" key="4">
    <source>
        <dbReference type="ARBA" id="ARBA00012305"/>
    </source>
</evidence>
<dbReference type="PANTHER" id="PTHR30523">
    <property type="entry name" value="PHOSPHOENOLPYRUVATE CARBOXYLASE"/>
    <property type="match status" value="1"/>
</dbReference>
<dbReference type="EMBL" id="FRAU01000006">
    <property type="protein sequence ID" value="SHK77255.1"/>
    <property type="molecule type" value="Genomic_DNA"/>
</dbReference>
<dbReference type="SUPFAM" id="SSF51621">
    <property type="entry name" value="Phosphoenolpyruvate/pyruvate domain"/>
    <property type="match status" value="1"/>
</dbReference>
<keyword evidence="14" id="KW-1185">Reference proteome</keyword>